<dbReference type="VEuPathDB" id="ToxoDB:CSUI_006881"/>
<dbReference type="AlphaFoldDB" id="A0A2C6KSJ0"/>
<evidence type="ECO:0000313" key="1">
    <source>
        <dbReference type="EMBL" id="PHJ19292.1"/>
    </source>
</evidence>
<dbReference type="EMBL" id="MIGC01003535">
    <property type="protein sequence ID" value="PHJ19292.1"/>
    <property type="molecule type" value="Genomic_DNA"/>
</dbReference>
<accession>A0A2C6KSJ0</accession>
<proteinExistence type="predicted"/>
<protein>
    <submittedName>
        <fullName evidence="1">Uncharacterized protein</fullName>
    </submittedName>
</protein>
<organism evidence="1 2">
    <name type="scientific">Cystoisospora suis</name>
    <dbReference type="NCBI Taxonomy" id="483139"/>
    <lineage>
        <taxon>Eukaryota</taxon>
        <taxon>Sar</taxon>
        <taxon>Alveolata</taxon>
        <taxon>Apicomplexa</taxon>
        <taxon>Conoidasida</taxon>
        <taxon>Coccidia</taxon>
        <taxon>Eucoccidiorida</taxon>
        <taxon>Eimeriorina</taxon>
        <taxon>Sarcocystidae</taxon>
        <taxon>Cystoisospora</taxon>
    </lineage>
</organism>
<gene>
    <name evidence="1" type="ORF">CSUI_006881</name>
</gene>
<evidence type="ECO:0000313" key="2">
    <source>
        <dbReference type="Proteomes" id="UP000221165"/>
    </source>
</evidence>
<sequence length="31" mass="3609">MHHLSTSIHPPLSIYIYRNNDKASHACLIYL</sequence>
<keyword evidence="2" id="KW-1185">Reference proteome</keyword>
<dbReference type="Proteomes" id="UP000221165">
    <property type="component" value="Unassembled WGS sequence"/>
</dbReference>
<feature type="non-terminal residue" evidence="1">
    <location>
        <position position="31"/>
    </location>
</feature>
<comment type="caution">
    <text evidence="1">The sequence shown here is derived from an EMBL/GenBank/DDBJ whole genome shotgun (WGS) entry which is preliminary data.</text>
</comment>
<name>A0A2C6KSJ0_9APIC</name>
<dbReference type="GeneID" id="94430242"/>
<reference evidence="1 2" key="1">
    <citation type="journal article" date="2017" name="Int. J. Parasitol.">
        <title>The genome of the protozoan parasite Cystoisospora suis and a reverse vaccinology approach to identify vaccine candidates.</title>
        <authorList>
            <person name="Palmieri N."/>
            <person name="Shrestha A."/>
            <person name="Ruttkowski B."/>
            <person name="Beck T."/>
            <person name="Vogl C."/>
            <person name="Tomley F."/>
            <person name="Blake D.P."/>
            <person name="Joachim A."/>
        </authorList>
    </citation>
    <scope>NUCLEOTIDE SEQUENCE [LARGE SCALE GENOMIC DNA]</scope>
    <source>
        <strain evidence="1 2">Wien I</strain>
    </source>
</reference>
<dbReference type="RefSeq" id="XP_067920994.1">
    <property type="nucleotide sequence ID" value="XM_068067031.1"/>
</dbReference>